<feature type="region of interest" description="Disordered" evidence="2">
    <location>
        <begin position="149"/>
        <end position="168"/>
    </location>
</feature>
<dbReference type="Proteomes" id="UP001273209">
    <property type="component" value="Unassembled WGS sequence"/>
</dbReference>
<dbReference type="EMBL" id="JAWRVG010000047">
    <property type="protein sequence ID" value="KAK4064734.1"/>
    <property type="molecule type" value="Genomic_DNA"/>
</dbReference>
<keyword evidence="1" id="KW-0175">Coiled coil</keyword>
<proteinExistence type="predicted"/>
<feature type="region of interest" description="Disordered" evidence="2">
    <location>
        <begin position="178"/>
        <end position="199"/>
    </location>
</feature>
<gene>
    <name evidence="3" type="ORF">Triagg1_8921</name>
</gene>
<name>A0AAE1LWS2_9HYPO</name>
<accession>A0AAE1LWS2</accession>
<organism evidence="3 4">
    <name type="scientific">Trichoderma aggressivum f. europaeum</name>
    <dbReference type="NCBI Taxonomy" id="173218"/>
    <lineage>
        <taxon>Eukaryota</taxon>
        <taxon>Fungi</taxon>
        <taxon>Dikarya</taxon>
        <taxon>Ascomycota</taxon>
        <taxon>Pezizomycotina</taxon>
        <taxon>Sordariomycetes</taxon>
        <taxon>Hypocreomycetidae</taxon>
        <taxon>Hypocreales</taxon>
        <taxon>Hypocreaceae</taxon>
        <taxon>Trichoderma</taxon>
    </lineage>
</organism>
<sequence>MPCKRKKPMIMLSYKDLVRPRIKGKPPRQVKKGDPEWEDGIKCIKAYHSQATVLSPADRQEMREIIRRLRYVISPSAKHAPSSHTLMKAHQRNIKKGNAPSWPIFIILKTLYGSALPKKYRTCIRNTFGTTELDDHTHEYFALDGAEPAEPDATEEDYPRSPWQDGILDDKAKISKETKKRDASALDIEDGSSSANKRTKVRGAESLSLPMQLANAVSEQQTAREGGCEGSIGKLWEMIDNKFEAMRADFERHEKDKLEVRNRELQAVMMEAVKSHGEFLLRLAEIAWQRPAALQDADV</sequence>
<dbReference type="AlphaFoldDB" id="A0AAE1LWS2"/>
<evidence type="ECO:0000313" key="4">
    <source>
        <dbReference type="Proteomes" id="UP001273209"/>
    </source>
</evidence>
<keyword evidence="4" id="KW-1185">Reference proteome</keyword>
<comment type="caution">
    <text evidence="3">The sequence shown here is derived from an EMBL/GenBank/DDBJ whole genome shotgun (WGS) entry which is preliminary data.</text>
</comment>
<reference evidence="3" key="1">
    <citation type="submission" date="2023-11" db="EMBL/GenBank/DDBJ databases">
        <title>The genome sequences of three competitors of mushroom-forming fungi.</title>
        <authorList>
            <person name="Beijen E."/>
            <person name="Ohm R.A."/>
        </authorList>
    </citation>
    <scope>NUCLEOTIDE SEQUENCE</scope>
    <source>
        <strain evidence="3">CBS 100526</strain>
    </source>
</reference>
<feature type="coiled-coil region" evidence="1">
    <location>
        <begin position="248"/>
        <end position="275"/>
    </location>
</feature>
<evidence type="ECO:0000313" key="3">
    <source>
        <dbReference type="EMBL" id="KAK4064734.1"/>
    </source>
</evidence>
<protein>
    <submittedName>
        <fullName evidence="3">Uncharacterized protein</fullName>
    </submittedName>
</protein>
<dbReference type="RefSeq" id="XP_062752043.1">
    <property type="nucleotide sequence ID" value="XM_062903821.1"/>
</dbReference>
<evidence type="ECO:0000256" key="1">
    <source>
        <dbReference type="SAM" id="Coils"/>
    </source>
</evidence>
<evidence type="ECO:0000256" key="2">
    <source>
        <dbReference type="SAM" id="MobiDB-lite"/>
    </source>
</evidence>
<dbReference type="GeneID" id="87923726"/>